<evidence type="ECO:0000256" key="5">
    <source>
        <dbReference type="ARBA" id="ARBA00022525"/>
    </source>
</evidence>
<evidence type="ECO:0000256" key="4">
    <source>
        <dbReference type="ARBA" id="ARBA00016244"/>
    </source>
</evidence>
<dbReference type="PANTHER" id="PTHR30033:SF1">
    <property type="entry name" value="FLAGELLAR HOOK-ASSOCIATED PROTEIN 1"/>
    <property type="match status" value="1"/>
</dbReference>
<evidence type="ECO:0000256" key="3">
    <source>
        <dbReference type="ARBA" id="ARBA00009677"/>
    </source>
</evidence>
<dbReference type="SUPFAM" id="SSF64518">
    <property type="entry name" value="Phase 1 flagellin"/>
    <property type="match status" value="1"/>
</dbReference>
<evidence type="ECO:0000313" key="12">
    <source>
        <dbReference type="Proteomes" id="UP000675880"/>
    </source>
</evidence>
<keyword evidence="11" id="KW-0969">Cilium</keyword>
<keyword evidence="11" id="KW-0966">Cell projection</keyword>
<feature type="domain" description="Flagellar basal-body/hook protein C-terminal" evidence="9">
    <location>
        <begin position="422"/>
        <end position="462"/>
    </location>
</feature>
<organism evidence="11 12">
    <name type="scientific">Nitrospira defluvii</name>
    <dbReference type="NCBI Taxonomy" id="330214"/>
    <lineage>
        <taxon>Bacteria</taxon>
        <taxon>Pseudomonadati</taxon>
        <taxon>Nitrospirota</taxon>
        <taxon>Nitrospiria</taxon>
        <taxon>Nitrospirales</taxon>
        <taxon>Nitrospiraceae</taxon>
        <taxon>Nitrospira</taxon>
    </lineage>
</organism>
<dbReference type="Pfam" id="PF22638">
    <property type="entry name" value="FlgK_D1"/>
    <property type="match status" value="1"/>
</dbReference>
<feature type="domain" description="Flagellar hook-associated protein FlgK helical" evidence="10">
    <location>
        <begin position="95"/>
        <end position="329"/>
    </location>
</feature>
<gene>
    <name evidence="7" type="primary">flgK</name>
    <name evidence="11" type="ORF">NSPZN2_40567</name>
</gene>
<reference evidence="11 12" key="1">
    <citation type="submission" date="2021-02" db="EMBL/GenBank/DDBJ databases">
        <authorList>
            <person name="Han P."/>
        </authorList>
    </citation>
    <scope>NUCLEOTIDE SEQUENCE [LARGE SCALE GENOMIC DNA]</scope>
    <source>
        <strain evidence="11">Candidatus Nitrospira sp. ZN2</strain>
    </source>
</reference>
<comment type="similarity">
    <text evidence="3 7">Belongs to the flagella basal body rod proteins family.</text>
</comment>
<dbReference type="InterPro" id="IPR053927">
    <property type="entry name" value="FlgK_helical"/>
</dbReference>
<dbReference type="Proteomes" id="UP000675880">
    <property type="component" value="Unassembled WGS sequence"/>
</dbReference>
<dbReference type="NCBIfam" id="TIGR02492">
    <property type="entry name" value="flgK_ends"/>
    <property type="match status" value="1"/>
</dbReference>
<dbReference type="InterPro" id="IPR002371">
    <property type="entry name" value="FlgK"/>
</dbReference>
<keyword evidence="12" id="KW-1185">Reference proteome</keyword>
<dbReference type="PRINTS" id="PR01005">
    <property type="entry name" value="FLGHOOKAP1"/>
</dbReference>
<comment type="subcellular location">
    <subcellularLocation>
        <location evidence="1 7">Bacterial flagellum</location>
    </subcellularLocation>
    <subcellularLocation>
        <location evidence="2 7">Secreted</location>
    </subcellularLocation>
</comment>
<keyword evidence="11" id="KW-0282">Flagellum</keyword>
<dbReference type="InterPro" id="IPR001444">
    <property type="entry name" value="Flag_bb_rod_N"/>
</dbReference>
<proteinExistence type="inferred from homology"/>
<feature type="domain" description="Flagellar basal body rod protein N-terminal" evidence="8">
    <location>
        <begin position="10"/>
        <end position="37"/>
    </location>
</feature>
<dbReference type="RefSeq" id="WP_213043370.1">
    <property type="nucleotide sequence ID" value="NZ_CAJNBJ010000017.1"/>
</dbReference>
<evidence type="ECO:0000256" key="6">
    <source>
        <dbReference type="ARBA" id="ARBA00023143"/>
    </source>
</evidence>
<dbReference type="InterPro" id="IPR010930">
    <property type="entry name" value="Flg_bb/hook_C_dom"/>
</dbReference>
<evidence type="ECO:0000256" key="1">
    <source>
        <dbReference type="ARBA" id="ARBA00004365"/>
    </source>
</evidence>
<accession>A0ABN7LZ92</accession>
<dbReference type="Pfam" id="PF00460">
    <property type="entry name" value="Flg_bb_rod"/>
    <property type="match status" value="1"/>
</dbReference>
<evidence type="ECO:0000256" key="2">
    <source>
        <dbReference type="ARBA" id="ARBA00004613"/>
    </source>
</evidence>
<evidence type="ECO:0000313" key="11">
    <source>
        <dbReference type="EMBL" id="CAE6776996.1"/>
    </source>
</evidence>
<name>A0ABN7LZ92_9BACT</name>
<protein>
    <recommendedName>
        <fullName evidence="4 7">Flagellar hook-associated protein 1</fullName>
        <shortName evidence="7">HAP1</shortName>
    </recommendedName>
</protein>
<comment type="caution">
    <text evidence="11">The sequence shown here is derived from an EMBL/GenBank/DDBJ whole genome shotgun (WGS) entry which is preliminary data.</text>
</comment>
<evidence type="ECO:0000259" key="10">
    <source>
        <dbReference type="Pfam" id="PF22638"/>
    </source>
</evidence>
<evidence type="ECO:0000256" key="7">
    <source>
        <dbReference type="RuleBase" id="RU362065"/>
    </source>
</evidence>
<sequence>MSGLNGLFGVGSNALASFQRAMSVTGQNIANVSTPGYSRQEAVLTQTLPENGRPGQIGTGVQVSEIRRSVDSFVEQQLLGSSERIGQFGASQKALSQIQILFNDSNDQGIAAGLNDFFKAWQDVATNPADLTARTVLLTKADGLTKVLNQASSQLSTQRLSLDGQVQSGINDINALASKIADLNAQIKLTEVSGQQANDLRDQRGRFLNDLAGLVDISSIEDGSGQVTVFVGIGQILVTDHTAYKLTGVSDVTNGGLLDVRYDGGTGPNTDITSSISGGRLKGLLDARDTTAAGLQTSLDTLTSQLVSQVNTQHRLGYGLDGSTTQDFFTASGTTAGTISIALTDRQKIAASSTATGLPGNNVNALAVADLQTAAVAGLGNTTFQSYYSAMAGSFGATLQGATRDLHGQEILNDQLLAHRAEISGVSMDEELINLLKYQRAFQAASRLITTSDEMLQTILSLKR</sequence>
<keyword evidence="5 7" id="KW-0964">Secreted</keyword>
<evidence type="ECO:0000259" key="9">
    <source>
        <dbReference type="Pfam" id="PF06429"/>
    </source>
</evidence>
<dbReference type="PANTHER" id="PTHR30033">
    <property type="entry name" value="FLAGELLAR HOOK-ASSOCIATED PROTEIN 1"/>
    <property type="match status" value="1"/>
</dbReference>
<dbReference type="EMBL" id="CAJNBJ010000017">
    <property type="protein sequence ID" value="CAE6776996.1"/>
    <property type="molecule type" value="Genomic_DNA"/>
</dbReference>
<keyword evidence="6 7" id="KW-0975">Bacterial flagellum</keyword>
<evidence type="ECO:0000259" key="8">
    <source>
        <dbReference type="Pfam" id="PF00460"/>
    </source>
</evidence>
<dbReference type="Pfam" id="PF06429">
    <property type="entry name" value="Flg_bbr_C"/>
    <property type="match status" value="1"/>
</dbReference>